<comment type="similarity">
    <text evidence="5">Belongs to the class VI-like SAM-binding methyltransferase superfamily. Isoprenylcysteine carboxyl methyltransferase family.</text>
</comment>
<sequence>MFLTSVPLLSTPLLKIPLLASNAVFMFIGLTSPNPPPKPSELSKYGRPDSISRGNLNTLLYVNKSVAVITAVAEIAVILSQQYPSLSQQYPSLSGHMSLLLPSPGSGVRVTKTFAASWALIGMGGLVRWWCYRTLGRFFTYELSVKDEHRLVTAGPYSIVRHPSYTGGIMQMIGAVLWSLDPGSWWSNLDRFSATARNSCVVLWLSFWIIVVVSGVSRLSKEDRTLKKEFGDQWEKWSRVTPYKLIPFVY</sequence>
<evidence type="ECO:0000256" key="4">
    <source>
        <dbReference type="ARBA" id="ARBA00023136"/>
    </source>
</evidence>
<dbReference type="GO" id="GO:0005789">
    <property type="term" value="C:endoplasmic reticulum membrane"/>
    <property type="evidence" value="ECO:0007669"/>
    <property type="project" value="UniProtKB-SubCell"/>
</dbReference>
<dbReference type="GeneID" id="38782692"/>
<dbReference type="PANTHER" id="PTHR12714">
    <property type="entry name" value="PROTEIN-S ISOPRENYLCYSTEINE O-METHYLTRANSFERASE"/>
    <property type="match status" value="1"/>
</dbReference>
<comment type="catalytic activity">
    <reaction evidence="5">
        <text>[protein]-C-terminal S-[(2E,6E)-farnesyl]-L-cysteine + S-adenosyl-L-methionine = [protein]-C-terminal S-[(2E,6E)-farnesyl]-L-cysteine methyl ester + S-adenosyl-L-homocysteine</text>
        <dbReference type="Rhea" id="RHEA:21672"/>
        <dbReference type="Rhea" id="RHEA-COMP:12125"/>
        <dbReference type="Rhea" id="RHEA-COMP:12126"/>
        <dbReference type="ChEBI" id="CHEBI:57856"/>
        <dbReference type="ChEBI" id="CHEBI:59789"/>
        <dbReference type="ChEBI" id="CHEBI:90510"/>
        <dbReference type="ChEBI" id="CHEBI:90511"/>
        <dbReference type="EC" id="2.1.1.100"/>
    </reaction>
</comment>
<dbReference type="OrthoDB" id="422086at2759"/>
<keyword evidence="5" id="KW-0489">Methyltransferase</keyword>
<dbReference type="EC" id="2.1.1.100" evidence="5"/>
<evidence type="ECO:0000256" key="2">
    <source>
        <dbReference type="ARBA" id="ARBA00022692"/>
    </source>
</evidence>
<evidence type="ECO:0000313" key="6">
    <source>
        <dbReference type="EMBL" id="GBE85775.1"/>
    </source>
</evidence>
<keyword evidence="5" id="KW-0949">S-adenosyl-L-methionine</keyword>
<dbReference type="GO" id="GO:0004671">
    <property type="term" value="F:protein C-terminal S-isoprenylcysteine carboxyl O-methyltransferase activity"/>
    <property type="evidence" value="ECO:0007669"/>
    <property type="project" value="UniProtKB-EC"/>
</dbReference>
<keyword evidence="3" id="KW-1133">Transmembrane helix</keyword>
<dbReference type="Gene3D" id="1.20.120.1630">
    <property type="match status" value="1"/>
</dbReference>
<dbReference type="RefSeq" id="XP_027616688.1">
    <property type="nucleotide sequence ID" value="XM_027760887.1"/>
</dbReference>
<dbReference type="EMBL" id="BFAD01000008">
    <property type="protein sequence ID" value="GBE85775.1"/>
    <property type="molecule type" value="Genomic_DNA"/>
</dbReference>
<reference evidence="6 7" key="1">
    <citation type="journal article" date="2018" name="Sci. Rep.">
        <title>Genome sequence of the cauliflower mushroom Sparassis crispa (Hanabiratake) and its association with beneficial usage.</title>
        <authorList>
            <person name="Kiyama R."/>
            <person name="Furutani Y."/>
            <person name="Kawaguchi K."/>
            <person name="Nakanishi T."/>
        </authorList>
    </citation>
    <scope>NUCLEOTIDE SEQUENCE [LARGE SCALE GENOMIC DNA]</scope>
</reference>
<dbReference type="STRING" id="139825.A0A401GU66"/>
<dbReference type="InParanoid" id="A0A401GU66"/>
<dbReference type="GO" id="GO:0032259">
    <property type="term" value="P:methylation"/>
    <property type="evidence" value="ECO:0007669"/>
    <property type="project" value="UniProtKB-KW"/>
</dbReference>
<dbReference type="InterPro" id="IPR007269">
    <property type="entry name" value="ICMT_MeTrfase"/>
</dbReference>
<comment type="caution">
    <text evidence="6">The sequence shown here is derived from an EMBL/GenBank/DDBJ whole genome shotgun (WGS) entry which is preliminary data.</text>
</comment>
<accession>A0A401GU66</accession>
<dbReference type="PANTHER" id="PTHR12714:SF9">
    <property type="entry name" value="PROTEIN-S-ISOPRENYLCYSTEINE O-METHYLTRANSFERASE"/>
    <property type="match status" value="1"/>
</dbReference>
<gene>
    <name evidence="6" type="ORF">SCP_0802970</name>
</gene>
<keyword evidence="5" id="KW-0808">Transferase</keyword>
<protein>
    <recommendedName>
        <fullName evidence="5">Protein-S-isoprenylcysteine O-methyltransferase</fullName>
        <ecNumber evidence="5">2.1.1.100</ecNumber>
    </recommendedName>
</protein>
<comment type="subcellular location">
    <subcellularLocation>
        <location evidence="5">Endoplasmic reticulum membrane</location>
        <topology evidence="5">Multi-pass membrane protein</topology>
    </subcellularLocation>
    <subcellularLocation>
        <location evidence="1">Membrane</location>
        <topology evidence="1">Multi-pass membrane protein</topology>
    </subcellularLocation>
</comment>
<proteinExistence type="inferred from homology"/>
<name>A0A401GU66_9APHY</name>
<dbReference type="Pfam" id="PF04140">
    <property type="entry name" value="ICMT"/>
    <property type="match status" value="1"/>
</dbReference>
<dbReference type="Proteomes" id="UP000287166">
    <property type="component" value="Unassembled WGS sequence"/>
</dbReference>
<evidence type="ECO:0000313" key="7">
    <source>
        <dbReference type="Proteomes" id="UP000287166"/>
    </source>
</evidence>
<evidence type="ECO:0000256" key="1">
    <source>
        <dbReference type="ARBA" id="ARBA00004141"/>
    </source>
</evidence>
<keyword evidence="7" id="KW-1185">Reference proteome</keyword>
<evidence type="ECO:0000256" key="5">
    <source>
        <dbReference type="RuleBase" id="RU362022"/>
    </source>
</evidence>
<keyword evidence="2" id="KW-0812">Transmembrane</keyword>
<evidence type="ECO:0000256" key="3">
    <source>
        <dbReference type="ARBA" id="ARBA00022989"/>
    </source>
</evidence>
<dbReference type="AlphaFoldDB" id="A0A401GU66"/>
<organism evidence="6 7">
    <name type="scientific">Sparassis crispa</name>
    <dbReference type="NCBI Taxonomy" id="139825"/>
    <lineage>
        <taxon>Eukaryota</taxon>
        <taxon>Fungi</taxon>
        <taxon>Dikarya</taxon>
        <taxon>Basidiomycota</taxon>
        <taxon>Agaricomycotina</taxon>
        <taxon>Agaricomycetes</taxon>
        <taxon>Polyporales</taxon>
        <taxon>Sparassidaceae</taxon>
        <taxon>Sparassis</taxon>
    </lineage>
</organism>
<keyword evidence="5" id="KW-0256">Endoplasmic reticulum</keyword>
<keyword evidence="4" id="KW-0472">Membrane</keyword>